<proteinExistence type="predicted"/>
<comment type="caution">
    <text evidence="1">The sequence shown here is derived from an EMBL/GenBank/DDBJ whole genome shotgun (WGS) entry which is preliminary data.</text>
</comment>
<organism evidence="1 2">
    <name type="scientific">Embleya scabrispora</name>
    <dbReference type="NCBI Taxonomy" id="159449"/>
    <lineage>
        <taxon>Bacteria</taxon>
        <taxon>Bacillati</taxon>
        <taxon>Actinomycetota</taxon>
        <taxon>Actinomycetes</taxon>
        <taxon>Kitasatosporales</taxon>
        <taxon>Streptomycetaceae</taxon>
        <taxon>Embleya</taxon>
    </lineage>
</organism>
<dbReference type="AlphaFoldDB" id="A0A1T3NIH0"/>
<dbReference type="OrthoDB" id="3323226at2"/>
<dbReference type="RefSeq" id="WP_078982749.1">
    <property type="nucleotide sequence ID" value="NZ_MWQN01000006.1"/>
</dbReference>
<evidence type="ECO:0000313" key="1">
    <source>
        <dbReference type="EMBL" id="OPC76470.1"/>
    </source>
</evidence>
<dbReference type="STRING" id="159449.B4N89_46365"/>
<name>A0A1T3NIH0_9ACTN</name>
<dbReference type="InterPro" id="IPR038461">
    <property type="entry name" value="Schlafen_AlbA_2_dom_sf"/>
</dbReference>
<protein>
    <recommendedName>
        <fullName evidence="3">Schlafen AlbA-2 domain-containing protein</fullName>
    </recommendedName>
</protein>
<sequence>MAVVVEPVVSVEKLREVLAEGVEQPALDYKGTLDLAEKRDLVDITKDVAAMQALDEGGYLVIGADHGISTGLLTERHAATFDEAKLHPKLQMYIPEVVIQSAWHAIDGNWLVLIYVAPSPDGCCVFKSEGAYQDGKRSRTVFLPGDVFVRHGTSSERWDQGDVARIWRRAIGAHKEEWRRELSRELAAQAALGKSAASVRDRPTTALTWQLDQEVFDASILEYLRADDDIPLRRFVLTVPTQAIEVLRTTPDELPTLLGRVASLTAIGMTYKRERWALEGVDALLGVYSLGENLHTTIPNTPVSAADLWITVLDHVYALGALAVRMRNWPMLRVLADRRGTDHGFHSNGSWLRHGLTAAARAGLFHSSGLIAAARNAVRRIEALL</sequence>
<reference evidence="1 2" key="1">
    <citation type="submission" date="2017-03" db="EMBL/GenBank/DDBJ databases">
        <title>Draft genome sequence of Streptomyces scabrisporus NF3, endophyte isolated from Amphipterygium adstringens.</title>
        <authorList>
            <person name="Vazquez M."/>
            <person name="Ceapa C.D."/>
            <person name="Rodriguez Luna D."/>
            <person name="Sanchez Esquivel S."/>
        </authorList>
    </citation>
    <scope>NUCLEOTIDE SEQUENCE [LARGE SCALE GENOMIC DNA]</scope>
    <source>
        <strain evidence="1 2">NF3</strain>
    </source>
</reference>
<gene>
    <name evidence="1" type="ORF">B4N89_46365</name>
</gene>
<dbReference type="EMBL" id="MWQN01000006">
    <property type="protein sequence ID" value="OPC76470.1"/>
    <property type="molecule type" value="Genomic_DNA"/>
</dbReference>
<evidence type="ECO:0008006" key="3">
    <source>
        <dbReference type="Google" id="ProtNLM"/>
    </source>
</evidence>
<dbReference type="Proteomes" id="UP000190037">
    <property type="component" value="Unassembled WGS sequence"/>
</dbReference>
<dbReference type="Gene3D" id="3.30.950.30">
    <property type="entry name" value="Schlafen, AAA domain"/>
    <property type="match status" value="1"/>
</dbReference>
<evidence type="ECO:0000313" key="2">
    <source>
        <dbReference type="Proteomes" id="UP000190037"/>
    </source>
</evidence>
<accession>A0A1T3NIH0</accession>
<keyword evidence="2" id="KW-1185">Reference proteome</keyword>